<dbReference type="STRING" id="418495.SAMN05216215_103333"/>
<dbReference type="PANTHER" id="PTHR34203:SF13">
    <property type="entry name" value="EXPRESSED PROTEIN"/>
    <property type="match status" value="1"/>
</dbReference>
<dbReference type="InterPro" id="IPR006342">
    <property type="entry name" value="FkbM_mtfrase"/>
</dbReference>
<dbReference type="InterPro" id="IPR029063">
    <property type="entry name" value="SAM-dependent_MTases_sf"/>
</dbReference>
<dbReference type="GO" id="GO:0032259">
    <property type="term" value="P:methylation"/>
    <property type="evidence" value="ECO:0007669"/>
    <property type="project" value="UniProtKB-KW"/>
</dbReference>
<protein>
    <submittedName>
        <fullName evidence="2">Methyltransferase, FkbM family</fullName>
    </submittedName>
</protein>
<reference evidence="3" key="1">
    <citation type="submission" date="2016-10" db="EMBL/GenBank/DDBJ databases">
        <authorList>
            <person name="Varghese N."/>
            <person name="Submissions S."/>
        </authorList>
    </citation>
    <scope>NUCLEOTIDE SEQUENCE [LARGE SCALE GENOMIC DNA]</scope>
    <source>
        <strain evidence="3">CGMCC 4.3530</strain>
    </source>
</reference>
<dbReference type="OrthoDB" id="424472at2"/>
<dbReference type="RefSeq" id="WP_093271388.1">
    <property type="nucleotide sequence ID" value="NZ_FNOK01000033.1"/>
</dbReference>
<dbReference type="Pfam" id="PF05050">
    <property type="entry name" value="Methyltransf_21"/>
    <property type="match status" value="1"/>
</dbReference>
<evidence type="ECO:0000259" key="1">
    <source>
        <dbReference type="Pfam" id="PF05050"/>
    </source>
</evidence>
<dbReference type="GO" id="GO:0008168">
    <property type="term" value="F:methyltransferase activity"/>
    <property type="evidence" value="ECO:0007669"/>
    <property type="project" value="UniProtKB-KW"/>
</dbReference>
<dbReference type="Proteomes" id="UP000199529">
    <property type="component" value="Unassembled WGS sequence"/>
</dbReference>
<accession>A0A1H3M2P7</accession>
<evidence type="ECO:0000313" key="2">
    <source>
        <dbReference type="EMBL" id="SDY70990.1"/>
    </source>
</evidence>
<dbReference type="EMBL" id="FNOK01000033">
    <property type="protein sequence ID" value="SDY70990.1"/>
    <property type="molecule type" value="Genomic_DNA"/>
</dbReference>
<proteinExistence type="predicted"/>
<evidence type="ECO:0000313" key="3">
    <source>
        <dbReference type="Proteomes" id="UP000199529"/>
    </source>
</evidence>
<dbReference type="AlphaFoldDB" id="A0A1H3M2P7"/>
<dbReference type="Gene3D" id="3.40.50.150">
    <property type="entry name" value="Vaccinia Virus protein VP39"/>
    <property type="match status" value="1"/>
</dbReference>
<organism evidence="2 3">
    <name type="scientific">Saccharopolyspora shandongensis</name>
    <dbReference type="NCBI Taxonomy" id="418495"/>
    <lineage>
        <taxon>Bacteria</taxon>
        <taxon>Bacillati</taxon>
        <taxon>Actinomycetota</taxon>
        <taxon>Actinomycetes</taxon>
        <taxon>Pseudonocardiales</taxon>
        <taxon>Pseudonocardiaceae</taxon>
        <taxon>Saccharopolyspora</taxon>
    </lineage>
</organism>
<dbReference type="PANTHER" id="PTHR34203">
    <property type="entry name" value="METHYLTRANSFERASE, FKBM FAMILY PROTEIN"/>
    <property type="match status" value="1"/>
</dbReference>
<dbReference type="InterPro" id="IPR052514">
    <property type="entry name" value="SAM-dependent_MTase"/>
</dbReference>
<dbReference type="NCBIfam" id="TIGR01444">
    <property type="entry name" value="fkbM_fam"/>
    <property type="match status" value="1"/>
</dbReference>
<keyword evidence="2" id="KW-0808">Transferase</keyword>
<keyword evidence="2" id="KW-0489">Methyltransferase</keyword>
<feature type="domain" description="Methyltransferase FkbM" evidence="1">
    <location>
        <begin position="56"/>
        <end position="230"/>
    </location>
</feature>
<keyword evidence="3" id="KW-1185">Reference proteome</keyword>
<dbReference type="CDD" id="cd02440">
    <property type="entry name" value="AdoMet_MTases"/>
    <property type="match status" value="1"/>
</dbReference>
<dbReference type="SUPFAM" id="SSF53335">
    <property type="entry name" value="S-adenosyl-L-methionine-dependent methyltransferases"/>
    <property type="match status" value="1"/>
</dbReference>
<gene>
    <name evidence="2" type="ORF">SAMN05216215_103333</name>
</gene>
<name>A0A1H3M2P7_9PSEU</name>
<sequence length="253" mass="27693">MSDLDLVEVAEGFECYTPATGNPVLTEAKLIYAEIFGRNTYLSGLTPIDPKGLVVDAGANIGLFTLFIKHHYPEASVLAVEPIPHNVEALRANLRHHNVSGVTVHPTGLSDAPGTTEFYFFPSMPGNSTAHLAEKLKDKQTVAKYANPAIAEQLYRNEAVQVPTTPLSDLLPPNVEIDLIKMDIEGSEEAALRGIAEEDWPRIKQLAIEVHETRSTLDSVLETLTTRGFKARAQTPEEAPKGIDNRIVYATRP</sequence>